<proteinExistence type="predicted"/>
<sequence length="456" mass="45138">MDDSRVSEVAFGGRPGVSVGPVGRAEPVVRWAAAVALGGQGRYAAAAALLEGLVRDPRVPVEIRAHALVTRASHLRQRGGHALADGLDGRALALAAGAPGALPGAGVRSAEVDRRVGPPEARGPSARTGAPGAGRWSTAPADLRGSTGPAPSDGPPGVTSQGVPSPCADLFSAHVDALTGLAADALGQGALTRSARLLSRADVLLAIGVVHTGGRSVPWRPVVRTAWVHSELALARGDLDAASVAAARAVRGAAAAGSLRHLLKSRLLAGVVAAVRAAAGEAGSAEAAAGVVAPTPESALAALDAVAEEAATAGLLPLAWAALLAAADAAGTVVRRAGTASSGSSPDGDPEGSGRGTPGGPGEPRTDAGTGPAGAPWSDDPPGAAARPSDRPFEGPEGHDRRLDRLLRSTIGAPSGPARRRHAAAATLSVVRARSEGTGRRLMGERSPGEERLAVV</sequence>
<feature type="compositionally biased region" description="Gly residues" evidence="1">
    <location>
        <begin position="351"/>
        <end position="362"/>
    </location>
</feature>
<feature type="region of interest" description="Disordered" evidence="1">
    <location>
        <begin position="104"/>
        <end position="165"/>
    </location>
</feature>
<feature type="region of interest" description="Disordered" evidence="1">
    <location>
        <begin position="337"/>
        <end position="456"/>
    </location>
</feature>
<name>A0ABP8XRJ7_9PSEU</name>
<protein>
    <submittedName>
        <fullName evidence="2">Uncharacterized protein</fullName>
    </submittedName>
</protein>
<keyword evidence="3" id="KW-1185">Reference proteome</keyword>
<feature type="compositionally biased region" description="Basic and acidic residues" evidence="1">
    <location>
        <begin position="388"/>
        <end position="407"/>
    </location>
</feature>
<accession>A0ABP8XRJ7</accession>
<reference evidence="3" key="1">
    <citation type="journal article" date="2019" name="Int. J. Syst. Evol. Microbiol.">
        <title>The Global Catalogue of Microorganisms (GCM) 10K type strain sequencing project: providing services to taxonomists for standard genome sequencing and annotation.</title>
        <authorList>
            <consortium name="The Broad Institute Genomics Platform"/>
            <consortium name="The Broad Institute Genome Sequencing Center for Infectious Disease"/>
            <person name="Wu L."/>
            <person name="Ma J."/>
        </authorList>
    </citation>
    <scope>NUCLEOTIDE SEQUENCE [LARGE SCALE GENOMIC DNA]</scope>
    <source>
        <strain evidence="3">JCM 18055</strain>
    </source>
</reference>
<comment type="caution">
    <text evidence="2">The sequence shown here is derived from an EMBL/GenBank/DDBJ whole genome shotgun (WGS) entry which is preliminary data.</text>
</comment>
<gene>
    <name evidence="2" type="ORF">GCM10023215_65900</name>
</gene>
<dbReference type="Proteomes" id="UP001500325">
    <property type="component" value="Unassembled WGS sequence"/>
</dbReference>
<organism evidence="2 3">
    <name type="scientific">Pseudonocardia yuanmonensis</name>
    <dbReference type="NCBI Taxonomy" id="1095914"/>
    <lineage>
        <taxon>Bacteria</taxon>
        <taxon>Bacillati</taxon>
        <taxon>Actinomycetota</taxon>
        <taxon>Actinomycetes</taxon>
        <taxon>Pseudonocardiales</taxon>
        <taxon>Pseudonocardiaceae</taxon>
        <taxon>Pseudonocardia</taxon>
    </lineage>
</organism>
<feature type="compositionally biased region" description="Basic and acidic residues" evidence="1">
    <location>
        <begin position="433"/>
        <end position="456"/>
    </location>
</feature>
<evidence type="ECO:0000313" key="2">
    <source>
        <dbReference type="EMBL" id="GAA4713693.1"/>
    </source>
</evidence>
<dbReference type="EMBL" id="BAABIC010000038">
    <property type="protein sequence ID" value="GAA4713693.1"/>
    <property type="molecule type" value="Genomic_DNA"/>
</dbReference>
<evidence type="ECO:0000256" key="1">
    <source>
        <dbReference type="SAM" id="MobiDB-lite"/>
    </source>
</evidence>
<evidence type="ECO:0000313" key="3">
    <source>
        <dbReference type="Proteomes" id="UP001500325"/>
    </source>
</evidence>